<name>A0A5C7DMC3_9BACT</name>
<evidence type="ECO:0000313" key="1">
    <source>
        <dbReference type="EMBL" id="TXE78488.1"/>
    </source>
</evidence>
<dbReference type="Proteomes" id="UP000321310">
    <property type="component" value="Unassembled WGS sequence"/>
</dbReference>
<comment type="caution">
    <text evidence="1">The sequence shown here is derived from an EMBL/GenBank/DDBJ whole genome shotgun (WGS) entry which is preliminary data.</text>
</comment>
<accession>A0A5C7DMC3</accession>
<dbReference type="AlphaFoldDB" id="A0A5C7DMC3"/>
<gene>
    <name evidence="1" type="ORF">FPD46_07865</name>
</gene>
<evidence type="ECO:0000313" key="2">
    <source>
        <dbReference type="Proteomes" id="UP000321310"/>
    </source>
</evidence>
<dbReference type="RefSeq" id="WP_147576040.1">
    <property type="nucleotide sequence ID" value="NZ_VOWB01000084.1"/>
</dbReference>
<sequence length="168" mass="19153">MGQNLSLKTKIQVSDLFFTIGVDDENQKISYFNDSWDNNLGTTDKVQGYYEDNYRKAVMTSYKPSMELYLFGFESYDEASSMNYTYTYTSAYGGSEKYNGFTKYTSYIFQGSGKEGFDSNKWGILLAHPGGINPNDPSMSMKNNGIYTFKTTYKGKTYTSILHLKLSE</sequence>
<protein>
    <submittedName>
        <fullName evidence="1">Uncharacterized protein</fullName>
    </submittedName>
</protein>
<organism evidence="1 2">
    <name type="scientific">Campylobacter peloridis</name>
    <dbReference type="NCBI Taxonomy" id="488546"/>
    <lineage>
        <taxon>Bacteria</taxon>
        <taxon>Pseudomonadati</taxon>
        <taxon>Campylobacterota</taxon>
        <taxon>Epsilonproteobacteria</taxon>
        <taxon>Campylobacterales</taxon>
        <taxon>Campylobacteraceae</taxon>
        <taxon>Campylobacter</taxon>
    </lineage>
</organism>
<dbReference type="EMBL" id="VOWB01000084">
    <property type="protein sequence ID" value="TXE78488.1"/>
    <property type="molecule type" value="Genomic_DNA"/>
</dbReference>
<proteinExistence type="predicted"/>
<reference evidence="1 2" key="1">
    <citation type="submission" date="2019-07" db="EMBL/GenBank/DDBJ databases">
        <title>Rapid identification of Enteric Bacteria from Whole Genome Sequences (WGS) using Average Nucleotide Identity (ANI).</title>
        <authorList>
            <person name="Lane C."/>
        </authorList>
    </citation>
    <scope>NUCLEOTIDE SEQUENCE [LARGE SCALE GENOMIC DNA]</scope>
    <source>
        <strain evidence="1 2">2016D-0250</strain>
    </source>
</reference>